<reference evidence="1 2" key="1">
    <citation type="submission" date="2019-01" db="EMBL/GenBank/DDBJ databases">
        <title>Draft genome sequence of Cellulomonas takizawaensis strain TKZ-21.</title>
        <authorList>
            <person name="Yamamura H."/>
            <person name="Hayashi T."/>
            <person name="Hamada M."/>
            <person name="Serisawa Y."/>
            <person name="Matsuyama K."/>
            <person name="Nakagawa Y."/>
            <person name="Otoguro M."/>
            <person name="Yanagida F."/>
            <person name="Hayakawa M."/>
        </authorList>
    </citation>
    <scope>NUCLEOTIDE SEQUENCE [LARGE SCALE GENOMIC DNA]</scope>
    <source>
        <strain evidence="1 2">NBRC12680</strain>
    </source>
</reference>
<dbReference type="RefSeq" id="WP_130782579.1">
    <property type="nucleotide sequence ID" value="NZ_BIMR01000280.1"/>
</dbReference>
<name>A0A402DUW5_9CELL</name>
<evidence type="ECO:0000313" key="2">
    <source>
        <dbReference type="Proteomes" id="UP000289954"/>
    </source>
</evidence>
<dbReference type="OrthoDB" id="4827295at2"/>
<sequence>MTPLPPAPVPTAVRARVRGRRRPALVPTAVRGRPRGPRALRAATAAVLALLGALLLGAVLPVGTASASRLDVQARPASVLARAACTTTAVEVVPTTATAATAVRLDGLGVADESACAGAAVTVTLLGGTDVLGTAGGTFAGADQTYPLGAPVAPADVTRVRVVVDGFVVPATWRAPGPPPDSCRVVEADGTPVATPCTVVGVRALSWWGEPGPGYGQVTANFSAPGIAPTQHVEFTFTVPAAHTPAWWSWPGVGITGANNTAAITSRCADLPTVTGMVGANLGPTPEVYLMFAQQPSTSLCQP</sequence>
<dbReference type="AlphaFoldDB" id="A0A402DUW5"/>
<proteinExistence type="predicted"/>
<gene>
    <name evidence="1" type="ORF">CBZ_30050</name>
</gene>
<keyword evidence="2" id="KW-1185">Reference proteome</keyword>
<evidence type="ECO:0000313" key="1">
    <source>
        <dbReference type="EMBL" id="GCE77949.1"/>
    </source>
</evidence>
<organism evidence="1 2">
    <name type="scientific">Cellulomonas biazotea</name>
    <dbReference type="NCBI Taxonomy" id="1709"/>
    <lineage>
        <taxon>Bacteria</taxon>
        <taxon>Bacillati</taxon>
        <taxon>Actinomycetota</taxon>
        <taxon>Actinomycetes</taxon>
        <taxon>Micrococcales</taxon>
        <taxon>Cellulomonadaceae</taxon>
        <taxon>Cellulomonas</taxon>
    </lineage>
</organism>
<protein>
    <submittedName>
        <fullName evidence="1">Uncharacterized protein</fullName>
    </submittedName>
</protein>
<dbReference type="EMBL" id="BIMR01000280">
    <property type="protein sequence ID" value="GCE77949.1"/>
    <property type="molecule type" value="Genomic_DNA"/>
</dbReference>
<dbReference type="Proteomes" id="UP000289954">
    <property type="component" value="Unassembled WGS sequence"/>
</dbReference>
<accession>A0A402DUW5</accession>
<comment type="caution">
    <text evidence="1">The sequence shown here is derived from an EMBL/GenBank/DDBJ whole genome shotgun (WGS) entry which is preliminary data.</text>
</comment>